<evidence type="ECO:0000256" key="1">
    <source>
        <dbReference type="ARBA" id="ARBA00004651"/>
    </source>
</evidence>
<feature type="transmembrane region" description="Helical" evidence="9">
    <location>
        <begin position="181"/>
        <end position="201"/>
    </location>
</feature>
<evidence type="ECO:0000256" key="4">
    <source>
        <dbReference type="ARBA" id="ARBA00022692"/>
    </source>
</evidence>
<dbReference type="GO" id="GO:0016787">
    <property type="term" value="F:hydrolase activity"/>
    <property type="evidence" value="ECO:0007669"/>
    <property type="project" value="UniProtKB-KW"/>
</dbReference>
<feature type="transmembrane region" description="Helical" evidence="9">
    <location>
        <begin position="413"/>
        <end position="435"/>
    </location>
</feature>
<evidence type="ECO:0000256" key="5">
    <source>
        <dbReference type="ARBA" id="ARBA00022989"/>
    </source>
</evidence>
<feature type="transmembrane region" description="Helical" evidence="9">
    <location>
        <begin position="19"/>
        <end position="35"/>
    </location>
</feature>
<accession>A0A2L2BSN5</accession>
<dbReference type="GO" id="GO:0016747">
    <property type="term" value="F:acyltransferase activity, transferring groups other than amino-acyl groups"/>
    <property type="evidence" value="ECO:0007669"/>
    <property type="project" value="InterPro"/>
</dbReference>
<dbReference type="Proteomes" id="UP000243077">
    <property type="component" value="Chromosome"/>
</dbReference>
<feature type="transmembrane region" description="Helical" evidence="9">
    <location>
        <begin position="254"/>
        <end position="270"/>
    </location>
</feature>
<keyword evidence="3 12" id="KW-0808">Transferase</keyword>
<keyword evidence="5 9" id="KW-1133">Transmembrane helix</keyword>
<dbReference type="GO" id="GO:0005886">
    <property type="term" value="C:plasma membrane"/>
    <property type="evidence" value="ECO:0007669"/>
    <property type="project" value="UniProtKB-SubCell"/>
</dbReference>
<dbReference type="InterPro" id="IPR002656">
    <property type="entry name" value="Acyl_transf_3_dom"/>
</dbReference>
<evidence type="ECO:0000313" key="13">
    <source>
        <dbReference type="Proteomes" id="UP000243077"/>
    </source>
</evidence>
<protein>
    <submittedName>
        <fullName evidence="12">Peptidoglycan acetyltransferase/SGNH-hydrolase</fullName>
    </submittedName>
</protein>
<evidence type="ECO:0000256" key="8">
    <source>
        <dbReference type="SAM" id="MobiDB-lite"/>
    </source>
</evidence>
<dbReference type="GO" id="GO:0009103">
    <property type="term" value="P:lipopolysaccharide biosynthetic process"/>
    <property type="evidence" value="ECO:0007669"/>
    <property type="project" value="TreeGrafter"/>
</dbReference>
<organism evidence="12 13">
    <name type="scientific">Pontimonas salivibrio</name>
    <dbReference type="NCBI Taxonomy" id="1159327"/>
    <lineage>
        <taxon>Bacteria</taxon>
        <taxon>Bacillati</taxon>
        <taxon>Actinomycetota</taxon>
        <taxon>Actinomycetes</taxon>
        <taxon>Micrococcales</taxon>
        <taxon>Microbacteriaceae</taxon>
        <taxon>Pontimonas</taxon>
    </lineage>
</organism>
<dbReference type="Gene3D" id="3.40.50.1110">
    <property type="entry name" value="SGNH hydrolase"/>
    <property type="match status" value="1"/>
</dbReference>
<evidence type="ECO:0000256" key="2">
    <source>
        <dbReference type="ARBA" id="ARBA00022475"/>
    </source>
</evidence>
<gene>
    <name evidence="12" type="ORF">C3B54_111718</name>
</gene>
<feature type="transmembrane region" description="Helical" evidence="9">
    <location>
        <begin position="340"/>
        <end position="358"/>
    </location>
</feature>
<comment type="subcellular location">
    <subcellularLocation>
        <location evidence="1">Cell membrane</location>
        <topology evidence="1">Multi-pass membrane protein</topology>
    </subcellularLocation>
</comment>
<dbReference type="PANTHER" id="PTHR23028:SF53">
    <property type="entry name" value="ACYL_TRANSF_3 DOMAIN-CONTAINING PROTEIN"/>
    <property type="match status" value="1"/>
</dbReference>
<feature type="compositionally biased region" description="Low complexity" evidence="8">
    <location>
        <begin position="393"/>
        <end position="406"/>
    </location>
</feature>
<feature type="transmembrane region" description="Helical" evidence="9">
    <location>
        <begin position="41"/>
        <end position="60"/>
    </location>
</feature>
<feature type="domain" description="Acyltransferase 3" evidence="10">
    <location>
        <begin position="16"/>
        <end position="353"/>
    </location>
</feature>
<evidence type="ECO:0000256" key="3">
    <source>
        <dbReference type="ARBA" id="ARBA00022679"/>
    </source>
</evidence>
<keyword evidence="6 9" id="KW-0472">Membrane</keyword>
<dbReference type="KEGG" id="psai:C3B54_111718"/>
<feature type="domain" description="SGNH" evidence="11">
    <location>
        <begin position="462"/>
        <end position="708"/>
    </location>
</feature>
<feature type="transmembrane region" description="Helical" evidence="9">
    <location>
        <begin position="221"/>
        <end position="242"/>
    </location>
</feature>
<dbReference type="Pfam" id="PF01757">
    <property type="entry name" value="Acyl_transf_3"/>
    <property type="match status" value="1"/>
</dbReference>
<dbReference type="RefSeq" id="WP_104914099.1">
    <property type="nucleotide sequence ID" value="NZ_CP026923.1"/>
</dbReference>
<evidence type="ECO:0000259" key="11">
    <source>
        <dbReference type="Pfam" id="PF19040"/>
    </source>
</evidence>
<reference evidence="12 13" key="1">
    <citation type="submission" date="2018-02" db="EMBL/GenBank/DDBJ databases">
        <title>Complete genome of the streamlined marine actinobacterium Pontimonas salivibrio CL-TW6 adapted to coastal planktonic lifestype.</title>
        <authorList>
            <person name="Cho B.C."/>
            <person name="Hardies S.C."/>
            <person name="Jang G.I."/>
            <person name="Hwang C.Y."/>
        </authorList>
    </citation>
    <scope>NUCLEOTIDE SEQUENCE [LARGE SCALE GENOMIC DNA]</scope>
    <source>
        <strain evidence="12 13">CL-TW6</strain>
    </source>
</reference>
<keyword evidence="7" id="KW-0012">Acyltransferase</keyword>
<evidence type="ECO:0000256" key="7">
    <source>
        <dbReference type="ARBA" id="ARBA00023315"/>
    </source>
</evidence>
<keyword evidence="13" id="KW-1185">Reference proteome</keyword>
<evidence type="ECO:0000313" key="12">
    <source>
        <dbReference type="EMBL" id="AVG24647.1"/>
    </source>
</evidence>
<feature type="transmembrane region" description="Helical" evidence="9">
    <location>
        <begin position="157"/>
        <end position="174"/>
    </location>
</feature>
<feature type="region of interest" description="Disordered" evidence="8">
    <location>
        <begin position="373"/>
        <end position="406"/>
    </location>
</feature>
<keyword evidence="4 9" id="KW-0812">Transmembrane</keyword>
<dbReference type="PANTHER" id="PTHR23028">
    <property type="entry name" value="ACETYLTRANSFERASE"/>
    <property type="match status" value="1"/>
</dbReference>
<evidence type="ECO:0000259" key="10">
    <source>
        <dbReference type="Pfam" id="PF01757"/>
    </source>
</evidence>
<dbReference type="OrthoDB" id="3404679at2"/>
<proteinExistence type="predicted"/>
<evidence type="ECO:0000256" key="6">
    <source>
        <dbReference type="ARBA" id="ARBA00023136"/>
    </source>
</evidence>
<dbReference type="InterPro" id="IPR036514">
    <property type="entry name" value="SGNH_hydro_sf"/>
</dbReference>
<feature type="transmembrane region" description="Helical" evidence="9">
    <location>
        <begin position="81"/>
        <end position="104"/>
    </location>
</feature>
<dbReference type="InterPro" id="IPR043968">
    <property type="entry name" value="SGNH"/>
</dbReference>
<keyword evidence="2" id="KW-1003">Cell membrane</keyword>
<dbReference type="Pfam" id="PF19040">
    <property type="entry name" value="SGNH"/>
    <property type="match status" value="1"/>
</dbReference>
<sequence length="727" mass="78492">MNTSVPTNFAVARRIDIQLLRGVAVLGVMLAHFGALVPGGFLGVDVFFVISGFVITLSMWSLRDKHPSHRAFLAEFWKRRFFRLVPVLVVVLTATLIGAAVTLAPRGFADQVEMSVWSLFFAGNIGVEVVTRGDYFDPGVEENWLLHLWSLGVEEQFYLLFPLIFLAAIASPWARARAKRSTLVVSALLVTSFAFALLNDWDDQLGWGGIFTESTGLSAAFGYYSPLTRAWQFLFGVLAALFVPQSGTKKSQSISLGSLAVLLGSFALVPESNLLPGWPTVFPMVAVTGLLIFPLSKSLVQSPALRPLRWLGDRSYSAYLWHWPVWLFVTSRLGDGVISIGLSFAVTIGFSALSFRFIEQPFMKRHRGIQPVNAHSPQSAKESAGENPADGDPPSAVPSGGQSSSSKRAGTGALVALIALPLVVGGGTLGIYGVFQETGVLRSAPPVPQLEESRDCMKTSCDDTAIDVLLVGDSHAGSVGDALTEALEVEGVEMYGAVVARTFGCLHLPSTTVTSVHEECQELSQQVRSLVQEKTPRVVIIHGYTAGRFTTVNSGGDSEIQLIDQGSGIAVNESTAVDAYRSALQDTLDIFGASGAQIIVVSGVPDFAFRPEEVGRAGKPASQAELLFAPWFDFEFGDTVSKQDYLARHGEFIAVEQDLAQNRDFVHLIEPWEFLCEEQSCSQSTPGGDYLYSDQDHVSELGATQLARGIVDNMASTGLLDLARSAR</sequence>
<dbReference type="AlphaFoldDB" id="A0A2L2BSN5"/>
<dbReference type="EMBL" id="CP026923">
    <property type="protein sequence ID" value="AVG24647.1"/>
    <property type="molecule type" value="Genomic_DNA"/>
</dbReference>
<name>A0A2L2BSN5_9MICO</name>
<keyword evidence="12" id="KW-0378">Hydrolase</keyword>
<dbReference type="InterPro" id="IPR050879">
    <property type="entry name" value="Acyltransferase_3"/>
</dbReference>
<evidence type="ECO:0000256" key="9">
    <source>
        <dbReference type="SAM" id="Phobius"/>
    </source>
</evidence>